<dbReference type="STRING" id="1702214.AL399_01435"/>
<dbReference type="Gene3D" id="3.40.50.1110">
    <property type="entry name" value="SGNH hydrolase"/>
    <property type="match status" value="1"/>
</dbReference>
<sequence length="339" mass="37126">MTIVQIGDSHVQGDVAAVATRTYLTRAFKLSGGAIGFSFPFGMARSNDPRAIRSHSQSGWTPVMATKTKVEQPFGIAGAAIDAYSKSSPMHVGLRQEGPYSLPPSEVQVLFVPSQTPPALRLNGVFPDTIDKDRGTARFSFATPPQSLTLSLDHVEGGLSTFRFLGFVLDNQASPLVFHAAGINGADVRTHLRNTMLPFELAVLNPQIIILSLGTNDAFNTQFDPVSFRADYTQLIRRIRFMCPKAFIVLATPNDHLYRNREPNTRVADAAETICNLAADEGCGVWDFYRIMGGEGSIYSWDSHGLTAADRLHFSPLGYRLQGTLLGVALYRMLTQESR</sequence>
<dbReference type="Pfam" id="PF13472">
    <property type="entry name" value="Lipase_GDSL_2"/>
    <property type="match status" value="1"/>
</dbReference>
<reference evidence="2" key="1">
    <citation type="submission" date="2015-08" db="EMBL/GenBank/DDBJ databases">
        <title>Candidatus Bacteriodes Periocalifornicus.</title>
        <authorList>
            <person name="McLean J.S."/>
            <person name="Kelley S."/>
        </authorList>
    </citation>
    <scope>NUCLEOTIDE SEQUENCE [LARGE SCALE GENOMIC DNA]</scope>
    <source>
        <strain evidence="2">12B</strain>
    </source>
</reference>
<evidence type="ECO:0000259" key="1">
    <source>
        <dbReference type="Pfam" id="PF13472"/>
    </source>
</evidence>
<keyword evidence="3" id="KW-1185">Reference proteome</keyword>
<dbReference type="PATRIC" id="fig|1702214.3.peg.1880"/>
<evidence type="ECO:0000313" key="3">
    <source>
        <dbReference type="Proteomes" id="UP000054172"/>
    </source>
</evidence>
<proteinExistence type="predicted"/>
<dbReference type="InterPro" id="IPR051532">
    <property type="entry name" value="Ester_Hydrolysis_Enzymes"/>
</dbReference>
<dbReference type="SUPFAM" id="SSF52266">
    <property type="entry name" value="SGNH hydrolase"/>
    <property type="match status" value="1"/>
</dbReference>
<dbReference type="PANTHER" id="PTHR30383">
    <property type="entry name" value="THIOESTERASE 1/PROTEASE 1/LYSOPHOSPHOLIPASE L1"/>
    <property type="match status" value="1"/>
</dbReference>
<protein>
    <recommendedName>
        <fullName evidence="1">SGNH hydrolase-type esterase domain-containing protein</fullName>
    </recommendedName>
</protein>
<evidence type="ECO:0000313" key="2">
    <source>
        <dbReference type="EMBL" id="KQM09459.1"/>
    </source>
</evidence>
<dbReference type="EMBL" id="LIIK01000004">
    <property type="protein sequence ID" value="KQM09459.1"/>
    <property type="molecule type" value="Genomic_DNA"/>
</dbReference>
<name>A0A0Q4AZB9_9BACT</name>
<dbReference type="InterPro" id="IPR013830">
    <property type="entry name" value="SGNH_hydro"/>
</dbReference>
<dbReference type="Gene3D" id="2.60.120.1360">
    <property type="match status" value="1"/>
</dbReference>
<feature type="domain" description="SGNH hydrolase-type esterase" evidence="1">
    <location>
        <begin position="171"/>
        <end position="321"/>
    </location>
</feature>
<dbReference type="GO" id="GO:0016788">
    <property type="term" value="F:hydrolase activity, acting on ester bonds"/>
    <property type="evidence" value="ECO:0007669"/>
    <property type="project" value="UniProtKB-ARBA"/>
</dbReference>
<dbReference type="AlphaFoldDB" id="A0A0Q4AZB9"/>
<dbReference type="InterPro" id="IPR036514">
    <property type="entry name" value="SGNH_hydro_sf"/>
</dbReference>
<dbReference type="PANTHER" id="PTHR30383:SF29">
    <property type="entry name" value="SGNH HYDROLASE-TYPE ESTERASE DOMAIN-CONTAINING PROTEIN"/>
    <property type="match status" value="1"/>
</dbReference>
<gene>
    <name evidence="2" type="ORF">AL399_01435</name>
</gene>
<accession>A0A0Q4AZB9</accession>
<dbReference type="Proteomes" id="UP000054172">
    <property type="component" value="Unassembled WGS sequence"/>
</dbReference>
<comment type="caution">
    <text evidence="2">The sequence shown here is derived from an EMBL/GenBank/DDBJ whole genome shotgun (WGS) entry which is preliminary data.</text>
</comment>
<organism evidence="2 3">
    <name type="scientific">Candidatus [Bacteroides] periocalifornicus</name>
    <dbReference type="NCBI Taxonomy" id="1702214"/>
    <lineage>
        <taxon>Bacteria</taxon>
        <taxon>Pseudomonadati</taxon>
        <taxon>Bacteroidota</taxon>
    </lineage>
</organism>